<feature type="domain" description="GP-PDE" evidence="7">
    <location>
        <begin position="7"/>
        <end position="312"/>
    </location>
</feature>
<dbReference type="GO" id="GO:0042597">
    <property type="term" value="C:periplasmic space"/>
    <property type="evidence" value="ECO:0007669"/>
    <property type="project" value="TreeGrafter"/>
</dbReference>
<dbReference type="PANTHER" id="PTHR43620:SF7">
    <property type="entry name" value="GLYCEROPHOSPHODIESTER PHOSPHODIESTERASE GDPD5-RELATED"/>
    <property type="match status" value="1"/>
</dbReference>
<dbReference type="PROSITE" id="PS51704">
    <property type="entry name" value="GP_PDE"/>
    <property type="match status" value="1"/>
</dbReference>
<accession>A0A517QSL0</accession>
<keyword evidence="4" id="KW-0319">Glycerol metabolism</keyword>
<dbReference type="Proteomes" id="UP000315724">
    <property type="component" value="Chromosome"/>
</dbReference>
<dbReference type="FunFam" id="3.20.20.190:FF:000009">
    <property type="entry name" value="Glycerophosphodiester phosphodiesterase, periplasmic"/>
    <property type="match status" value="1"/>
</dbReference>
<dbReference type="GO" id="GO:0006629">
    <property type="term" value="P:lipid metabolic process"/>
    <property type="evidence" value="ECO:0007669"/>
    <property type="project" value="InterPro"/>
</dbReference>
<dbReference type="GO" id="GO:0006071">
    <property type="term" value="P:glycerol metabolic process"/>
    <property type="evidence" value="ECO:0007669"/>
    <property type="project" value="UniProtKB-KW"/>
</dbReference>
<dbReference type="Pfam" id="PF03009">
    <property type="entry name" value="GDPD"/>
    <property type="match status" value="1"/>
</dbReference>
<keyword evidence="9" id="KW-1185">Reference proteome</keyword>
<keyword evidence="3" id="KW-0732">Signal</keyword>
<dbReference type="PANTHER" id="PTHR43620">
    <property type="entry name" value="GLYCEROPHOSPHORYL DIESTER PHOSPHODIESTERASE"/>
    <property type="match status" value="1"/>
</dbReference>
<reference evidence="8 9" key="1">
    <citation type="submission" date="2019-02" db="EMBL/GenBank/DDBJ databases">
        <title>Deep-cultivation of Planctomycetes and their phenomic and genomic characterization uncovers novel biology.</title>
        <authorList>
            <person name="Wiegand S."/>
            <person name="Jogler M."/>
            <person name="Boedeker C."/>
            <person name="Pinto D."/>
            <person name="Vollmers J."/>
            <person name="Rivas-Marin E."/>
            <person name="Kohn T."/>
            <person name="Peeters S.H."/>
            <person name="Heuer A."/>
            <person name="Rast P."/>
            <person name="Oberbeckmann S."/>
            <person name="Bunk B."/>
            <person name="Jeske O."/>
            <person name="Meyerdierks A."/>
            <person name="Storesund J.E."/>
            <person name="Kallscheuer N."/>
            <person name="Luecker S."/>
            <person name="Lage O.M."/>
            <person name="Pohl T."/>
            <person name="Merkel B.J."/>
            <person name="Hornburger P."/>
            <person name="Mueller R.-W."/>
            <person name="Bruemmer F."/>
            <person name="Labrenz M."/>
            <person name="Spormann A.M."/>
            <person name="Op den Camp H."/>
            <person name="Overmann J."/>
            <person name="Amann R."/>
            <person name="Jetten M.S.M."/>
            <person name="Mascher T."/>
            <person name="Medema M.H."/>
            <person name="Devos D.P."/>
            <person name="Kaster A.-K."/>
            <person name="Ovreas L."/>
            <person name="Rohde M."/>
            <person name="Galperin M.Y."/>
            <person name="Jogler C."/>
        </authorList>
    </citation>
    <scope>NUCLEOTIDE SEQUENCE [LARGE SCALE GENOMIC DNA]</scope>
    <source>
        <strain evidence="8 9">Mal48</strain>
    </source>
</reference>
<dbReference type="RefSeq" id="WP_197441805.1">
    <property type="nucleotide sequence ID" value="NZ_CP036267.1"/>
</dbReference>
<comment type="similarity">
    <text evidence="1">Belongs to the glycerophosphoryl diester phosphodiesterase family.</text>
</comment>
<comment type="catalytic activity">
    <reaction evidence="6">
        <text>a sn-glycero-3-phosphodiester + H2O = an alcohol + sn-glycerol 3-phosphate + H(+)</text>
        <dbReference type="Rhea" id="RHEA:12969"/>
        <dbReference type="ChEBI" id="CHEBI:15377"/>
        <dbReference type="ChEBI" id="CHEBI:15378"/>
        <dbReference type="ChEBI" id="CHEBI:30879"/>
        <dbReference type="ChEBI" id="CHEBI:57597"/>
        <dbReference type="ChEBI" id="CHEBI:83408"/>
        <dbReference type="EC" id="3.1.4.46"/>
    </reaction>
</comment>
<evidence type="ECO:0000256" key="3">
    <source>
        <dbReference type="ARBA" id="ARBA00022729"/>
    </source>
</evidence>
<dbReference type="SUPFAM" id="SSF51695">
    <property type="entry name" value="PLC-like phosphodiesterases"/>
    <property type="match status" value="1"/>
</dbReference>
<dbReference type="Gene3D" id="3.20.20.190">
    <property type="entry name" value="Phosphatidylinositol (PI) phosphodiesterase"/>
    <property type="match status" value="1"/>
</dbReference>
<protein>
    <recommendedName>
        <fullName evidence="2">glycerophosphodiester phosphodiesterase</fullName>
        <ecNumber evidence="2">3.1.4.46</ecNumber>
    </recommendedName>
</protein>
<evidence type="ECO:0000313" key="8">
    <source>
        <dbReference type="EMBL" id="QDT34601.1"/>
    </source>
</evidence>
<evidence type="ECO:0000256" key="5">
    <source>
        <dbReference type="ARBA" id="ARBA00022801"/>
    </source>
</evidence>
<dbReference type="EC" id="3.1.4.46" evidence="2"/>
<evidence type="ECO:0000256" key="2">
    <source>
        <dbReference type="ARBA" id="ARBA00012247"/>
    </source>
</evidence>
<gene>
    <name evidence="8" type="primary">glpQ</name>
    <name evidence="8" type="ORF">Mal48_38640</name>
</gene>
<keyword evidence="5 8" id="KW-0378">Hydrolase</keyword>
<dbReference type="KEGG" id="tpol:Mal48_38640"/>
<name>A0A517QSL0_9PLAN</name>
<evidence type="ECO:0000256" key="1">
    <source>
        <dbReference type="ARBA" id="ARBA00007277"/>
    </source>
</evidence>
<organism evidence="8 9">
    <name type="scientific">Thalassoglobus polymorphus</name>
    <dbReference type="NCBI Taxonomy" id="2527994"/>
    <lineage>
        <taxon>Bacteria</taxon>
        <taxon>Pseudomonadati</taxon>
        <taxon>Planctomycetota</taxon>
        <taxon>Planctomycetia</taxon>
        <taxon>Planctomycetales</taxon>
        <taxon>Planctomycetaceae</taxon>
        <taxon>Thalassoglobus</taxon>
    </lineage>
</organism>
<evidence type="ECO:0000256" key="6">
    <source>
        <dbReference type="ARBA" id="ARBA00047512"/>
    </source>
</evidence>
<dbReference type="InterPro" id="IPR017946">
    <property type="entry name" value="PLC-like_Pdiesterase_TIM-brl"/>
</dbReference>
<evidence type="ECO:0000259" key="7">
    <source>
        <dbReference type="PROSITE" id="PS51704"/>
    </source>
</evidence>
<dbReference type="EMBL" id="CP036267">
    <property type="protein sequence ID" value="QDT34601.1"/>
    <property type="molecule type" value="Genomic_DNA"/>
</dbReference>
<evidence type="ECO:0000313" key="9">
    <source>
        <dbReference type="Proteomes" id="UP000315724"/>
    </source>
</evidence>
<dbReference type="GO" id="GO:0008889">
    <property type="term" value="F:glycerophosphodiester phosphodiesterase activity"/>
    <property type="evidence" value="ECO:0007669"/>
    <property type="project" value="UniProtKB-EC"/>
</dbReference>
<evidence type="ECO:0000256" key="4">
    <source>
        <dbReference type="ARBA" id="ARBA00022798"/>
    </source>
</evidence>
<proteinExistence type="inferred from homology"/>
<sequence length="318" mass="35963">MQGVRQVQVIAHRGASGYLPEHTLEAKAMAYAMGADYLEQDVVLTQDDVAVVMHDIHLDTISDVAAKFPDRNREDGRYYAIDFTFNEIQQLQASERFNAKTGKAYYPKRFPVRSGSFKIPSLAEELELIQGLNKSTGKNVGIYPELKHPKFHHSEGKDLAKVVLDTLEKFGYTKKSDPCFVQCFEESETKRLKAEFNCKLKTVQLLSNKDWMSQSKLKEERNRQLKEIASFAEGIGPIIDSVFRKDPMGGTPIPTELTVNAHQHGLVVHPWTYRVDSVAKNFETFEQMHEATVLAGIDAIFSDFPDKSVELLKMSTKS</sequence>
<dbReference type="InterPro" id="IPR030395">
    <property type="entry name" value="GP_PDE_dom"/>
</dbReference>
<dbReference type="NCBIfam" id="NF008354">
    <property type="entry name" value="PRK11143.1"/>
    <property type="match status" value="1"/>
</dbReference>
<dbReference type="AlphaFoldDB" id="A0A517QSL0"/>